<evidence type="ECO:0000313" key="2">
    <source>
        <dbReference type="EMBL" id="MDW0116105.1"/>
    </source>
</evidence>
<sequence length="313" mass="36897">MLIKKRNEPLSLIGLQSLIDRLGNNHQYYFKVEEELRRRKAGYSGELNFDKHIKEFRPSYPFALIHDVCLFHNGVYFQMDSVLIMPDRIIIFEIKNLGGKLTVKTNPTQFIQEINGERKILQSPITELERKKIFLDRWLKERGINIPIKGMIALAFTNELFIEEDTGTEIAFTREIPIRLYNIEIEKELFNFGKVNTLARNIAESHQEYNPFPLTKTMNIDKKDIITGVICPGCSYKGMIWFQKKWQCPECKYNAADCHFSLLNDWFHLMDNQITNRQFRYFSRVEHQPIAKRLLKRSGLVMKGSRSTAFYTR</sequence>
<evidence type="ECO:0000313" key="3">
    <source>
        <dbReference type="Proteomes" id="UP001271648"/>
    </source>
</evidence>
<name>A0AAW9A5G4_9BACL</name>
<dbReference type="RefSeq" id="WP_317940270.1">
    <property type="nucleotide sequence ID" value="NZ_JAUBDJ010000002.1"/>
</dbReference>
<accession>A0AAW9A5G4</accession>
<reference evidence="2 3" key="1">
    <citation type="submission" date="2023-06" db="EMBL/GenBank/DDBJ databases">
        <title>Sporosarcina sp. nov., isolated from Korean traditional fermented seafood 'Jeotgal'.</title>
        <authorList>
            <person name="Yang A.I."/>
            <person name="Shin N.-R."/>
        </authorList>
    </citation>
    <scope>NUCLEOTIDE SEQUENCE [LARGE SCALE GENOMIC DNA]</scope>
    <source>
        <strain evidence="2 3">KCTC43456</strain>
    </source>
</reference>
<comment type="caution">
    <text evidence="2">The sequence shown here is derived from an EMBL/GenBank/DDBJ whole genome shotgun (WGS) entry which is preliminary data.</text>
</comment>
<evidence type="ECO:0000259" key="1">
    <source>
        <dbReference type="PROSITE" id="PS50965"/>
    </source>
</evidence>
<gene>
    <name evidence="2" type="ORF">QTL97_04100</name>
</gene>
<dbReference type="AlphaFoldDB" id="A0AAW9A5G4"/>
<dbReference type="Proteomes" id="UP001271648">
    <property type="component" value="Unassembled WGS sequence"/>
</dbReference>
<dbReference type="EMBL" id="JAUBDJ010000002">
    <property type="protein sequence ID" value="MDW0116105.1"/>
    <property type="molecule type" value="Genomic_DNA"/>
</dbReference>
<dbReference type="PROSITE" id="PS50965">
    <property type="entry name" value="NERD"/>
    <property type="match status" value="1"/>
</dbReference>
<organism evidence="2 3">
    <name type="scientific">Sporosarcina thermotolerans</name>
    <dbReference type="NCBI Taxonomy" id="633404"/>
    <lineage>
        <taxon>Bacteria</taxon>
        <taxon>Bacillati</taxon>
        <taxon>Bacillota</taxon>
        <taxon>Bacilli</taxon>
        <taxon>Bacillales</taxon>
        <taxon>Caryophanaceae</taxon>
        <taxon>Sporosarcina</taxon>
    </lineage>
</organism>
<protein>
    <submittedName>
        <fullName evidence="2">Nuclease-related domain-containing protein</fullName>
    </submittedName>
</protein>
<dbReference type="Pfam" id="PF08378">
    <property type="entry name" value="NERD"/>
    <property type="match status" value="1"/>
</dbReference>
<feature type="domain" description="NERD" evidence="1">
    <location>
        <begin position="41"/>
        <end position="158"/>
    </location>
</feature>
<proteinExistence type="predicted"/>
<keyword evidence="3" id="KW-1185">Reference proteome</keyword>
<dbReference type="InterPro" id="IPR011528">
    <property type="entry name" value="NERD"/>
</dbReference>